<feature type="compositionally biased region" description="Low complexity" evidence="1">
    <location>
        <begin position="183"/>
        <end position="200"/>
    </location>
</feature>
<accession>A0ABW3ER39</accession>
<feature type="compositionally biased region" description="Polar residues" evidence="1">
    <location>
        <begin position="172"/>
        <end position="182"/>
    </location>
</feature>
<gene>
    <name evidence="2" type="ORF">ACFQ11_20735</name>
</gene>
<evidence type="ECO:0000256" key="1">
    <source>
        <dbReference type="SAM" id="MobiDB-lite"/>
    </source>
</evidence>
<feature type="region of interest" description="Disordered" evidence="1">
    <location>
        <begin position="135"/>
        <end position="200"/>
    </location>
</feature>
<evidence type="ECO:0008006" key="4">
    <source>
        <dbReference type="Google" id="ProtNLM"/>
    </source>
</evidence>
<sequence length="312" mass="31214">MIRNSRRVVTLAVAGAVAIAPVISGCGAGMTPQSAAPTRLTAAIDAAVPQEGPTEIALRNMFLLGPEPGRPTPTGSSLALYGVLINQVKGRADRLVAVSSPMFADARIQGGAVPLPAAQPDGEGGLVKLLDEGALNTAEPSPGRGDQSETPPPAEAGETTPTVQPTGPGATSEATQSPTSENTAGTPDAAPTATGRPGTARPRVVLSGLKQELVAGALVPIRLQFEKAGAAEIQVPLVPHQQEYATYPLVSPQGTAQPGTTSPRPDTGQSPTGGQTPDNQQNPTGEPSPGGGEQTPGRTETPATGEGAAGGH</sequence>
<evidence type="ECO:0000313" key="2">
    <source>
        <dbReference type="EMBL" id="MFD0902839.1"/>
    </source>
</evidence>
<proteinExistence type="predicted"/>
<feature type="region of interest" description="Disordered" evidence="1">
    <location>
        <begin position="250"/>
        <end position="312"/>
    </location>
</feature>
<protein>
    <recommendedName>
        <fullName evidence="4">Copper chaperone PCu(A)C</fullName>
    </recommendedName>
</protein>
<dbReference type="Proteomes" id="UP001596972">
    <property type="component" value="Unassembled WGS sequence"/>
</dbReference>
<keyword evidence="3" id="KW-1185">Reference proteome</keyword>
<name>A0ABW3ER39_9ACTN</name>
<organism evidence="2 3">
    <name type="scientific">Actinomadura sediminis</name>
    <dbReference type="NCBI Taxonomy" id="1038904"/>
    <lineage>
        <taxon>Bacteria</taxon>
        <taxon>Bacillati</taxon>
        <taxon>Actinomycetota</taxon>
        <taxon>Actinomycetes</taxon>
        <taxon>Streptosporangiales</taxon>
        <taxon>Thermomonosporaceae</taxon>
        <taxon>Actinomadura</taxon>
    </lineage>
</organism>
<comment type="caution">
    <text evidence="2">The sequence shown here is derived from an EMBL/GenBank/DDBJ whole genome shotgun (WGS) entry which is preliminary data.</text>
</comment>
<evidence type="ECO:0000313" key="3">
    <source>
        <dbReference type="Proteomes" id="UP001596972"/>
    </source>
</evidence>
<dbReference type="InterPro" id="IPR036182">
    <property type="entry name" value="PCuAC_sf"/>
</dbReference>
<reference evidence="3" key="1">
    <citation type="journal article" date="2019" name="Int. J. Syst. Evol. Microbiol.">
        <title>The Global Catalogue of Microorganisms (GCM) 10K type strain sequencing project: providing services to taxonomists for standard genome sequencing and annotation.</title>
        <authorList>
            <consortium name="The Broad Institute Genomics Platform"/>
            <consortium name="The Broad Institute Genome Sequencing Center for Infectious Disease"/>
            <person name="Wu L."/>
            <person name="Ma J."/>
        </authorList>
    </citation>
    <scope>NUCLEOTIDE SEQUENCE [LARGE SCALE GENOMIC DNA]</scope>
    <source>
        <strain evidence="3">JCM 31202</strain>
    </source>
</reference>
<feature type="compositionally biased region" description="Polar residues" evidence="1">
    <location>
        <begin position="252"/>
        <end position="285"/>
    </location>
</feature>
<feature type="compositionally biased region" description="Low complexity" evidence="1">
    <location>
        <begin position="295"/>
        <end position="306"/>
    </location>
</feature>
<dbReference type="RefSeq" id="WP_378301019.1">
    <property type="nucleotide sequence ID" value="NZ_JBHTJA010000042.1"/>
</dbReference>
<dbReference type="Gene3D" id="2.60.40.1890">
    <property type="entry name" value="PCu(A)C copper chaperone"/>
    <property type="match status" value="1"/>
</dbReference>
<dbReference type="PROSITE" id="PS51257">
    <property type="entry name" value="PROKAR_LIPOPROTEIN"/>
    <property type="match status" value="1"/>
</dbReference>
<dbReference type="EMBL" id="JBHTJA010000042">
    <property type="protein sequence ID" value="MFD0902839.1"/>
    <property type="molecule type" value="Genomic_DNA"/>
</dbReference>